<dbReference type="EC" id="5.99.1.3" evidence="2"/>
<dbReference type="Gramene" id="PRQ43844">
    <property type="protein sequence ID" value="PRQ43844"/>
    <property type="gene ID" value="RchiOBHm_Chr3g0472751"/>
</dbReference>
<sequence>MSVVKNLANFTIFLNPIELINRNLRISPTKFPSFCFWFSFVQISYKQNNPNFFPLFPKVPNITARSLSVSLAQNLTALSLCLSRQNLSQSQAPSSLLVFFIQILSLFSKIEILFIQSAPPKIPNTQISALTLAPRRQQIQSPLQNPQRRRSWPIGHQGPDLGHFWPRKVSFLNINGFGLKSSKKPKSKTPAKKPKDSVLEQKSPAEFFAENKNIAGFGNRDLECLTLDVLAREMSLY</sequence>
<dbReference type="AlphaFoldDB" id="A0A2P6RBP1"/>
<evidence type="ECO:0000313" key="3">
    <source>
        <dbReference type="Proteomes" id="UP000238479"/>
    </source>
</evidence>
<keyword evidence="2" id="KW-0413">Isomerase</keyword>
<reference evidence="2 3" key="1">
    <citation type="journal article" date="2018" name="Nat. Genet.">
        <title>The Rosa genome provides new insights in the design of modern roses.</title>
        <authorList>
            <person name="Bendahmane M."/>
        </authorList>
    </citation>
    <scope>NUCLEOTIDE SEQUENCE [LARGE SCALE GENOMIC DNA]</scope>
    <source>
        <strain evidence="3">cv. Old Blush</strain>
    </source>
</reference>
<evidence type="ECO:0000313" key="2">
    <source>
        <dbReference type="EMBL" id="PRQ43844.1"/>
    </source>
</evidence>
<dbReference type="Proteomes" id="UP000238479">
    <property type="component" value="Chromosome 3"/>
</dbReference>
<organism evidence="2 3">
    <name type="scientific">Rosa chinensis</name>
    <name type="common">China rose</name>
    <dbReference type="NCBI Taxonomy" id="74649"/>
    <lineage>
        <taxon>Eukaryota</taxon>
        <taxon>Viridiplantae</taxon>
        <taxon>Streptophyta</taxon>
        <taxon>Embryophyta</taxon>
        <taxon>Tracheophyta</taxon>
        <taxon>Spermatophyta</taxon>
        <taxon>Magnoliopsida</taxon>
        <taxon>eudicotyledons</taxon>
        <taxon>Gunneridae</taxon>
        <taxon>Pentapetalae</taxon>
        <taxon>rosids</taxon>
        <taxon>fabids</taxon>
        <taxon>Rosales</taxon>
        <taxon>Rosaceae</taxon>
        <taxon>Rosoideae</taxon>
        <taxon>Rosoideae incertae sedis</taxon>
        <taxon>Rosa</taxon>
    </lineage>
</organism>
<evidence type="ECO:0000256" key="1">
    <source>
        <dbReference type="SAM" id="MobiDB-lite"/>
    </source>
</evidence>
<feature type="region of interest" description="Disordered" evidence="1">
    <location>
        <begin position="181"/>
        <end position="202"/>
    </location>
</feature>
<dbReference type="GO" id="GO:0016853">
    <property type="term" value="F:isomerase activity"/>
    <property type="evidence" value="ECO:0007669"/>
    <property type="project" value="UniProtKB-KW"/>
</dbReference>
<protein>
    <submittedName>
        <fullName evidence="2">Putative DNA topoisomerase (ATP-hydrolyzing)</fullName>
        <ecNumber evidence="2">5.99.1.3</ecNumber>
    </submittedName>
</protein>
<name>A0A2P6RBP1_ROSCH</name>
<dbReference type="STRING" id="74649.A0A2P6RBP1"/>
<accession>A0A2P6RBP1</accession>
<feature type="compositionally biased region" description="Basic residues" evidence="1">
    <location>
        <begin position="181"/>
        <end position="192"/>
    </location>
</feature>
<keyword evidence="3" id="KW-1185">Reference proteome</keyword>
<comment type="caution">
    <text evidence="2">The sequence shown here is derived from an EMBL/GenBank/DDBJ whole genome shotgun (WGS) entry which is preliminary data.</text>
</comment>
<proteinExistence type="predicted"/>
<dbReference type="EMBL" id="PDCK01000041">
    <property type="protein sequence ID" value="PRQ43844.1"/>
    <property type="molecule type" value="Genomic_DNA"/>
</dbReference>
<gene>
    <name evidence="2" type="ORF">RchiOBHm_Chr3g0472751</name>
</gene>